<dbReference type="Proteomes" id="UP001595420">
    <property type="component" value="Unassembled WGS sequence"/>
</dbReference>
<comment type="caution">
    <text evidence="1">The sequence shown here is derived from an EMBL/GenBank/DDBJ whole genome shotgun (WGS) entry which is preliminary data.</text>
</comment>
<evidence type="ECO:0000313" key="2">
    <source>
        <dbReference type="Proteomes" id="UP001595420"/>
    </source>
</evidence>
<keyword evidence="2" id="KW-1185">Reference proteome</keyword>
<evidence type="ECO:0000313" key="1">
    <source>
        <dbReference type="EMBL" id="MFC3002274.1"/>
    </source>
</evidence>
<proteinExistence type="predicted"/>
<name>A0ABV7BZW0_9PROT</name>
<reference evidence="2" key="1">
    <citation type="journal article" date="2019" name="Int. J. Syst. Evol. Microbiol.">
        <title>The Global Catalogue of Microorganisms (GCM) 10K type strain sequencing project: providing services to taxonomists for standard genome sequencing and annotation.</title>
        <authorList>
            <consortium name="The Broad Institute Genomics Platform"/>
            <consortium name="The Broad Institute Genome Sequencing Center for Infectious Disease"/>
            <person name="Wu L."/>
            <person name="Ma J."/>
        </authorList>
    </citation>
    <scope>NUCLEOTIDE SEQUENCE [LARGE SCALE GENOMIC DNA]</scope>
    <source>
        <strain evidence="2">CGMCC 1.16855</strain>
    </source>
</reference>
<protein>
    <submittedName>
        <fullName evidence="1">Uncharacterized protein</fullName>
    </submittedName>
</protein>
<dbReference type="RefSeq" id="WP_216838351.1">
    <property type="nucleotide sequence ID" value="NZ_JAFNJS010000006.1"/>
</dbReference>
<gene>
    <name evidence="1" type="ORF">ACFOD3_20415</name>
</gene>
<dbReference type="EMBL" id="JBHRSB010000006">
    <property type="protein sequence ID" value="MFC3002274.1"/>
    <property type="molecule type" value="Genomic_DNA"/>
</dbReference>
<accession>A0ABV7BZW0</accession>
<organism evidence="1 2">
    <name type="scientific">Falsiroseomonas tokyonensis</name>
    <dbReference type="NCBI Taxonomy" id="430521"/>
    <lineage>
        <taxon>Bacteria</taxon>
        <taxon>Pseudomonadati</taxon>
        <taxon>Pseudomonadota</taxon>
        <taxon>Alphaproteobacteria</taxon>
        <taxon>Acetobacterales</taxon>
        <taxon>Roseomonadaceae</taxon>
        <taxon>Falsiroseomonas</taxon>
    </lineage>
</organism>
<sequence>MSMKTRDEFLRELDHAFPSGHMIGEQRFLGLVADTLDEIAAGAARMVYAPPDSGAVARPIAVRENATGNLRVADFRTDAEATAGTLDAAVARALDAKIARAAPVVIDLPPGDFTWAALVQRTNINGSVHVRGAGKDLTRISMSADLSSDFPVLLGATGIGGPYAVDWPTGNPKVFTTENHYTVLAADAPVTAIRVTLGNVADMLPGDLLSIKSARLWQHDNRNQIVFGELVRVRSVGPGNQVELYEPIALGYRAGVIYSGTLASGTATTAVLALDAAALQSDATFGCLMRVTAGTNAGHQRYINRYDAATRTATFTIGSDFNDQSDWPAPLDATSVVEIVATPYVSVIHPATVILEGMTLDCAGSGVQRGLTIQGCVRPELRDVRINGARAAGAYFVRCWKPKFLNCTIDDASTLNNTLGYATGFQECRDVEVFRHEVYNARRATDFIGFYPTVRGIIHNFYVDGGEKGTDGANWDDLTQSGIGGHGQSFDIALRNGKVSNVKTGIVLRGYGWTVEDVEINGEGQLGVYISHTGGYTRIRRIKMLRRISPFMVNVPAPTRGDRRLIYILGPTMTPGSVVDVADCQADYLTAAVEVEGQSTNADWRLLLKECELDFNTSVDAYVVAGNVQVQALRAGWEIYSNRTTQSGTGILAGLTRISSISDGTNGYMRVGEYAYDLRIGDDQAISIPLPSYSSNQVWARVHPLSSSAALVYNGVLRSGHNASVINYSTPVGVGFATGPLTGTTGTDGLLNLAVAQARLSIENRTGTGQQLRVVLDVG</sequence>